<keyword evidence="2" id="KW-0804">Transcription</keyword>
<protein>
    <submittedName>
        <fullName evidence="9">Oidioi.mRNA.OKI2018_I69.chr2.g7751.t1.cds</fullName>
    </submittedName>
</protein>
<dbReference type="InterPro" id="IPR001680">
    <property type="entry name" value="WD40_rpt"/>
</dbReference>
<evidence type="ECO:0000256" key="1">
    <source>
        <dbReference type="ARBA" id="ARBA00004123"/>
    </source>
</evidence>
<feature type="repeat" description="WD" evidence="4">
    <location>
        <begin position="580"/>
        <end position="621"/>
    </location>
</feature>
<dbReference type="Proteomes" id="UP001158576">
    <property type="component" value="Chromosome 2"/>
</dbReference>
<dbReference type="InterPro" id="IPR015872">
    <property type="entry name" value="TFIIA_gsu_N"/>
</dbReference>
<feature type="region of interest" description="Disordered" evidence="6">
    <location>
        <begin position="812"/>
        <end position="837"/>
    </location>
</feature>
<feature type="domain" description="Transcription initiation factor IIA gamma subunit C-terminal" evidence="8">
    <location>
        <begin position="314"/>
        <end position="355"/>
    </location>
</feature>
<dbReference type="SUPFAM" id="SSF47396">
    <property type="entry name" value="Transcription factor IIA (TFIIA), alpha-helical domain"/>
    <property type="match status" value="1"/>
</dbReference>
<feature type="repeat" description="WD" evidence="4">
    <location>
        <begin position="452"/>
        <end position="484"/>
    </location>
</feature>
<keyword evidence="3" id="KW-0539">Nucleus</keyword>
<evidence type="ECO:0000256" key="2">
    <source>
        <dbReference type="ARBA" id="ARBA00023163"/>
    </source>
</evidence>
<gene>
    <name evidence="9" type="ORF">OKIOD_LOCUS16516</name>
</gene>
<evidence type="ECO:0000256" key="6">
    <source>
        <dbReference type="SAM" id="MobiDB-lite"/>
    </source>
</evidence>
<accession>A0ABN7T770</accession>
<dbReference type="Pfam" id="PF00400">
    <property type="entry name" value="WD40"/>
    <property type="match status" value="6"/>
</dbReference>
<organism evidence="9 10">
    <name type="scientific">Oikopleura dioica</name>
    <name type="common">Tunicate</name>
    <dbReference type="NCBI Taxonomy" id="34765"/>
    <lineage>
        <taxon>Eukaryota</taxon>
        <taxon>Metazoa</taxon>
        <taxon>Chordata</taxon>
        <taxon>Tunicata</taxon>
        <taxon>Appendicularia</taxon>
        <taxon>Copelata</taxon>
        <taxon>Oikopleuridae</taxon>
        <taxon>Oikopleura</taxon>
    </lineage>
</organism>
<evidence type="ECO:0000259" key="8">
    <source>
        <dbReference type="Pfam" id="PF02751"/>
    </source>
</evidence>
<feature type="repeat" description="WD" evidence="4">
    <location>
        <begin position="410"/>
        <end position="442"/>
    </location>
</feature>
<dbReference type="Pfam" id="PF02751">
    <property type="entry name" value="TFIIA_gamma_C"/>
    <property type="match status" value="1"/>
</dbReference>
<dbReference type="SUPFAM" id="SSF50978">
    <property type="entry name" value="WD40 repeat-like"/>
    <property type="match status" value="1"/>
</dbReference>
<evidence type="ECO:0000313" key="10">
    <source>
        <dbReference type="Proteomes" id="UP001158576"/>
    </source>
</evidence>
<dbReference type="InterPro" id="IPR015943">
    <property type="entry name" value="WD40/YVTN_repeat-like_dom_sf"/>
</dbReference>
<proteinExistence type="inferred from homology"/>
<feature type="repeat" description="WD" evidence="4">
    <location>
        <begin position="623"/>
        <end position="655"/>
    </location>
</feature>
<feature type="domain" description="Transcription initiation factor IIA gamma subunit N-terminal" evidence="7">
    <location>
        <begin position="257"/>
        <end position="303"/>
    </location>
</feature>
<dbReference type="Gene3D" id="1.10.287.190">
    <property type="entry name" value="Transcription factor IIA gamma subunit, alpha-helical domain"/>
    <property type="match status" value="1"/>
</dbReference>
<dbReference type="EMBL" id="OU015567">
    <property type="protein sequence ID" value="CAG5113661.1"/>
    <property type="molecule type" value="Genomic_DNA"/>
</dbReference>
<feature type="repeat" description="WD" evidence="4">
    <location>
        <begin position="504"/>
        <end position="526"/>
    </location>
</feature>
<dbReference type="InterPro" id="IPR009088">
    <property type="entry name" value="TFIIA_b-brl"/>
</dbReference>
<dbReference type="CDD" id="cd10216">
    <property type="entry name" value="ASKHA_NBD_Arp1"/>
    <property type="match status" value="1"/>
</dbReference>
<dbReference type="PANTHER" id="PTHR22836">
    <property type="entry name" value="WD40 REPEAT PROTEIN"/>
    <property type="match status" value="1"/>
</dbReference>
<dbReference type="PANTHER" id="PTHR22836:SF0">
    <property type="entry name" value="PRE-MRNA 3' END PROCESSING PROTEIN WDR33"/>
    <property type="match status" value="1"/>
</dbReference>
<dbReference type="Pfam" id="PF00022">
    <property type="entry name" value="Actin"/>
    <property type="match status" value="1"/>
</dbReference>
<evidence type="ECO:0000256" key="5">
    <source>
        <dbReference type="RuleBase" id="RU000487"/>
    </source>
</evidence>
<dbReference type="Gene3D" id="2.30.18.10">
    <property type="entry name" value="Transcription factor IIA (TFIIA), beta-barrel domain"/>
    <property type="match status" value="1"/>
</dbReference>
<evidence type="ECO:0000259" key="7">
    <source>
        <dbReference type="Pfam" id="PF02268"/>
    </source>
</evidence>
<reference evidence="9 10" key="1">
    <citation type="submission" date="2021-04" db="EMBL/GenBank/DDBJ databases">
        <authorList>
            <person name="Bliznina A."/>
        </authorList>
    </citation>
    <scope>NUCLEOTIDE SEQUENCE [LARGE SCALE GENOMIC DNA]</scope>
</reference>
<dbReference type="Gene3D" id="2.130.10.10">
    <property type="entry name" value="YVTN repeat-like/Quinoprotein amine dehydrogenase"/>
    <property type="match status" value="2"/>
</dbReference>
<dbReference type="CDD" id="cd00200">
    <property type="entry name" value="WD40"/>
    <property type="match status" value="1"/>
</dbReference>
<dbReference type="CDD" id="cd10145">
    <property type="entry name" value="TFIIA_gamma_N"/>
    <property type="match status" value="1"/>
</dbReference>
<dbReference type="InterPro" id="IPR043129">
    <property type="entry name" value="ATPase_NBD"/>
</dbReference>
<evidence type="ECO:0000256" key="3">
    <source>
        <dbReference type="ARBA" id="ARBA00023242"/>
    </source>
</evidence>
<dbReference type="Gene3D" id="3.30.420.40">
    <property type="match status" value="4"/>
</dbReference>
<dbReference type="SMART" id="SM00268">
    <property type="entry name" value="ACTIN"/>
    <property type="match status" value="1"/>
</dbReference>
<name>A0ABN7T770_OIKDI</name>
<evidence type="ECO:0000313" key="9">
    <source>
        <dbReference type="EMBL" id="CAG5113661.1"/>
    </source>
</evidence>
<dbReference type="SMART" id="SM00320">
    <property type="entry name" value="WD40"/>
    <property type="match status" value="7"/>
</dbReference>
<keyword evidence="10" id="KW-1185">Reference proteome</keyword>
<dbReference type="InterPro" id="IPR009083">
    <property type="entry name" value="TFIIA_a-hlx"/>
</dbReference>
<dbReference type="SUPFAM" id="SSF53067">
    <property type="entry name" value="Actin-like ATPase domain"/>
    <property type="match status" value="2"/>
</dbReference>
<dbReference type="Pfam" id="PF02268">
    <property type="entry name" value="TFIIA_gamma_N"/>
    <property type="match status" value="1"/>
</dbReference>
<comment type="similarity">
    <text evidence="5">Belongs to the actin family.</text>
</comment>
<dbReference type="CDD" id="cd10014">
    <property type="entry name" value="TFIIA_gamma_C"/>
    <property type="match status" value="1"/>
</dbReference>
<dbReference type="PROSITE" id="PS50294">
    <property type="entry name" value="WD_REPEATS_REGION"/>
    <property type="match status" value="3"/>
</dbReference>
<dbReference type="Gene3D" id="3.90.640.10">
    <property type="entry name" value="Actin, Chain A, domain 4"/>
    <property type="match status" value="1"/>
</dbReference>
<dbReference type="InterPro" id="IPR045245">
    <property type="entry name" value="Pfs2-like"/>
</dbReference>
<comment type="subcellular location">
    <subcellularLocation>
        <location evidence="1">Nucleus</location>
    </subcellularLocation>
</comment>
<feature type="repeat" description="WD" evidence="4">
    <location>
        <begin position="667"/>
        <end position="708"/>
    </location>
</feature>
<dbReference type="InterPro" id="IPR015871">
    <property type="entry name" value="TFIIA_gsu_C"/>
</dbReference>
<keyword evidence="4" id="KW-0853">WD repeat</keyword>
<dbReference type="InterPro" id="IPR004000">
    <property type="entry name" value="Actin"/>
</dbReference>
<dbReference type="PROSITE" id="PS50082">
    <property type="entry name" value="WD_REPEATS_2"/>
    <property type="match status" value="6"/>
</dbReference>
<sequence length="1175" mass="131995">MSLLSQIRSRSPPLEHFEKNGKRQNGVDLGSIEKLISAETVEEKNIIWQKLKESSDLTTLVHSPATMKFLNSCVRESSEGSWPESIIIDLLSLGCSGPHVVGMLDVANQRAAIDIVTAAKDPCFPERVLVWSIAAAIEKAAKSESNDADSIRELDFLLKREFSHNYLVGALKALDTTKAVALLDFLTAKIRLCPIKPDQEKAGINQISRWVGAVIDAHPSTYSDEDNAKMLMEALSVVQDKILIGIEISYVLKMSMNYQLYRNTTLGTTLIDSLDELQQQGAISHSLRMKVLEEFDKAINYALANKVRNRITFKGKLNTYRFCDNVWTFVIEDAEFREVIDCINVPKVKVVACDGKGNTVNNRQSRLLIREQDRTGFQPLTSSILKAETPGSLPYLPANSVTTRFVRTATNKQKCPVYQIVWTPDGRRLVTGAASGEFTLWNGMAFNFETILQAHDQPVRAMCWSNDGIWLATGDHQGYIKYWQQNMNNCCMFQAHKDQPCRGISFSPTDVKFASCSDDGTVRIWDFYHHTEEKILRGHGSDVKKVDWHPHKGLIASGSKDLQTPIKLWDPKAGKSITTLHCHKGTVMDIQWNRNGHWLASAARDHLVKVFDIRNLKTHYQVLRGHRKEASSLAWHTQHEGLLATGGSEGSIIYWMIGEDQPVGQVDGGHESLIWTMAWHPLGHVLATASNDHSTKFWSRQQTTELVAKDYPKNETEMLAEISKQVRLESGLEDETEIEEEIEIPGLDGFEDGAPPNVFQSMANEYYNNSEQTFRTGLTLHNTPVPQEELPSFEKKKAFAKPVPKEFANAWDSNREGEGNIPEKNNPGHSGGFNGGSQQRFRQELHPYNPHMQGHRGGYNHGGRGRGGFRGGHHNHHQAGFAGDEVPKCNFRNYVARPKHTRIMQGAIEGDNFIGSTAEDHREKMAEIFFESFNVPALYVSVQAVLSLYSSGRTTGVVLDIGDGVSHSVPIYEGFALKHSITRSDIAGRDITRHLQLLLRKEGHKFITSSEMEVVRQIKEKACVISLLGKEETEDQNREYQLPDGEKIQIGSSKFKAPEILFNPELIGSEELGVHDLLYNSIRKSDLDLRKTLYQNIVLSGGSTLFRGLGDRLLSELRRPSPKDTKIRISAPQERLYATWIGGSILASLDNFKRIWVTKKEWESEGARALHRKTL</sequence>
<feature type="region of interest" description="Disordered" evidence="6">
    <location>
        <begin position="1"/>
        <end position="22"/>
    </location>
</feature>
<evidence type="ECO:0000256" key="4">
    <source>
        <dbReference type="PROSITE-ProRule" id="PRU00221"/>
    </source>
</evidence>
<dbReference type="InterPro" id="IPR036322">
    <property type="entry name" value="WD40_repeat_dom_sf"/>
</dbReference>
<dbReference type="SUPFAM" id="SSF50784">
    <property type="entry name" value="Transcription factor IIA (TFIIA), beta-barrel domain"/>
    <property type="match status" value="1"/>
</dbReference>